<dbReference type="SMART" id="SM00353">
    <property type="entry name" value="HLH"/>
    <property type="match status" value="1"/>
</dbReference>
<name>A0A0K9NMY5_ZOSMR</name>
<dbReference type="OrthoDB" id="515493at2759"/>
<proteinExistence type="inferred from homology"/>
<dbReference type="GO" id="GO:0003700">
    <property type="term" value="F:DNA-binding transcription factor activity"/>
    <property type="evidence" value="ECO:0007669"/>
    <property type="project" value="InterPro"/>
</dbReference>
<evidence type="ECO:0000259" key="6">
    <source>
        <dbReference type="PROSITE" id="PS50888"/>
    </source>
</evidence>
<dbReference type="EMBL" id="LFYR01001978">
    <property type="protein sequence ID" value="KMZ58096.1"/>
    <property type="molecule type" value="Genomic_DNA"/>
</dbReference>
<dbReference type="PANTHER" id="PTHR46133:SF8">
    <property type="entry name" value="TRANSCRIPTION FACTOR ILR3-LIKE"/>
    <property type="match status" value="1"/>
</dbReference>
<accession>A0A0K9NMY5</accession>
<dbReference type="PANTHER" id="PTHR46133">
    <property type="entry name" value="BHLH TRANSCRIPTION FACTOR"/>
    <property type="match status" value="1"/>
</dbReference>
<dbReference type="AlphaFoldDB" id="A0A0K9NMY5"/>
<dbReference type="Proteomes" id="UP000036987">
    <property type="component" value="Unassembled WGS sequence"/>
</dbReference>
<evidence type="ECO:0000256" key="5">
    <source>
        <dbReference type="SAM" id="MobiDB-lite"/>
    </source>
</evidence>
<keyword evidence="3" id="KW-0804">Transcription</keyword>
<dbReference type="GO" id="GO:0046983">
    <property type="term" value="F:protein dimerization activity"/>
    <property type="evidence" value="ECO:0007669"/>
    <property type="project" value="InterPro"/>
</dbReference>
<evidence type="ECO:0000256" key="2">
    <source>
        <dbReference type="ARBA" id="ARBA00023015"/>
    </source>
</evidence>
<dbReference type="InterPro" id="IPR011598">
    <property type="entry name" value="bHLH_dom"/>
</dbReference>
<evidence type="ECO:0000256" key="1">
    <source>
        <dbReference type="ARBA" id="ARBA00005510"/>
    </source>
</evidence>
<evidence type="ECO:0000256" key="4">
    <source>
        <dbReference type="SAM" id="Coils"/>
    </source>
</evidence>
<protein>
    <submittedName>
        <fullName evidence="7">BHLH transcription factor 1</fullName>
    </submittedName>
</protein>
<dbReference type="Pfam" id="PF00010">
    <property type="entry name" value="HLH"/>
    <property type="match status" value="1"/>
</dbReference>
<evidence type="ECO:0000313" key="7">
    <source>
        <dbReference type="EMBL" id="KMZ58096.1"/>
    </source>
</evidence>
<evidence type="ECO:0000256" key="3">
    <source>
        <dbReference type="ARBA" id="ARBA00023163"/>
    </source>
</evidence>
<keyword evidence="8" id="KW-1185">Reference proteome</keyword>
<sequence length="214" mass="24488">MPSGGWCIDYGVYEEPRSTEFLWPSNRQDDGLVFAYSMDPANKTTCSSSSTRKRIRVESSAQPNTKAYREKKRRDNLNDRFYELASVLNPTTPPTSDKVAILNDATNRLNQLRLELQRIRQSNDSLLENVMKIKAEKTQLRNVKARLKVEKAKMERILNSPHPHVHPALHKTSTTYSKATAPYDLNYPPAVMWQWIPPAVLDTSQDHVLRPPVA</sequence>
<feature type="region of interest" description="Disordered" evidence="5">
    <location>
        <begin position="43"/>
        <end position="73"/>
    </location>
</feature>
<dbReference type="InterPro" id="IPR036638">
    <property type="entry name" value="HLH_DNA-bd_sf"/>
</dbReference>
<gene>
    <name evidence="7" type="ORF">ZOSMA_7G01270</name>
</gene>
<feature type="coiled-coil region" evidence="4">
    <location>
        <begin position="102"/>
        <end position="160"/>
    </location>
</feature>
<dbReference type="OMA" id="YATNYAP"/>
<comment type="similarity">
    <text evidence="1">Belongs to the bHLH protein family.</text>
</comment>
<evidence type="ECO:0000313" key="8">
    <source>
        <dbReference type="Proteomes" id="UP000036987"/>
    </source>
</evidence>
<reference evidence="8" key="1">
    <citation type="journal article" date="2016" name="Nature">
        <title>The genome of the seagrass Zostera marina reveals angiosperm adaptation to the sea.</title>
        <authorList>
            <person name="Olsen J.L."/>
            <person name="Rouze P."/>
            <person name="Verhelst B."/>
            <person name="Lin Y.-C."/>
            <person name="Bayer T."/>
            <person name="Collen J."/>
            <person name="Dattolo E."/>
            <person name="De Paoli E."/>
            <person name="Dittami S."/>
            <person name="Maumus F."/>
            <person name="Michel G."/>
            <person name="Kersting A."/>
            <person name="Lauritano C."/>
            <person name="Lohaus R."/>
            <person name="Toepel M."/>
            <person name="Tonon T."/>
            <person name="Vanneste K."/>
            <person name="Amirebrahimi M."/>
            <person name="Brakel J."/>
            <person name="Bostroem C."/>
            <person name="Chovatia M."/>
            <person name="Grimwood J."/>
            <person name="Jenkins J.W."/>
            <person name="Jueterbock A."/>
            <person name="Mraz A."/>
            <person name="Stam W.T."/>
            <person name="Tice H."/>
            <person name="Bornberg-Bauer E."/>
            <person name="Green P.J."/>
            <person name="Pearson G.A."/>
            <person name="Procaccini G."/>
            <person name="Duarte C.M."/>
            <person name="Schmutz J."/>
            <person name="Reusch T.B.H."/>
            <person name="Van de Peer Y."/>
        </authorList>
    </citation>
    <scope>NUCLEOTIDE SEQUENCE [LARGE SCALE GENOMIC DNA]</scope>
    <source>
        <strain evidence="8">cv. Finnish</strain>
    </source>
</reference>
<comment type="caution">
    <text evidence="7">The sequence shown here is derived from an EMBL/GenBank/DDBJ whole genome shotgun (WGS) entry which is preliminary data.</text>
</comment>
<keyword evidence="4" id="KW-0175">Coiled coil</keyword>
<keyword evidence="2" id="KW-0805">Transcription regulation</keyword>
<dbReference type="Gene3D" id="4.10.280.10">
    <property type="entry name" value="Helix-loop-helix DNA-binding domain"/>
    <property type="match status" value="1"/>
</dbReference>
<dbReference type="PROSITE" id="PS50888">
    <property type="entry name" value="BHLH"/>
    <property type="match status" value="1"/>
</dbReference>
<dbReference type="GO" id="GO:0006879">
    <property type="term" value="P:intracellular iron ion homeostasis"/>
    <property type="evidence" value="ECO:0007669"/>
    <property type="project" value="InterPro"/>
</dbReference>
<dbReference type="SUPFAM" id="SSF47459">
    <property type="entry name" value="HLH, helix-loop-helix DNA-binding domain"/>
    <property type="match status" value="1"/>
</dbReference>
<dbReference type="InterPro" id="IPR044818">
    <property type="entry name" value="ILR3-like"/>
</dbReference>
<feature type="domain" description="BHLH" evidence="6">
    <location>
        <begin position="61"/>
        <end position="112"/>
    </location>
</feature>
<organism evidence="7 8">
    <name type="scientific">Zostera marina</name>
    <name type="common">Eelgrass</name>
    <dbReference type="NCBI Taxonomy" id="29655"/>
    <lineage>
        <taxon>Eukaryota</taxon>
        <taxon>Viridiplantae</taxon>
        <taxon>Streptophyta</taxon>
        <taxon>Embryophyta</taxon>
        <taxon>Tracheophyta</taxon>
        <taxon>Spermatophyta</taxon>
        <taxon>Magnoliopsida</taxon>
        <taxon>Liliopsida</taxon>
        <taxon>Zosteraceae</taxon>
        <taxon>Zostera</taxon>
    </lineage>
</organism>